<gene>
    <name evidence="7" type="primary">rlmC</name>
    <name evidence="7" type="ORF">FH969_03155</name>
</gene>
<evidence type="ECO:0000256" key="2">
    <source>
        <dbReference type="ARBA" id="ARBA00022679"/>
    </source>
</evidence>
<evidence type="ECO:0000256" key="4">
    <source>
        <dbReference type="PROSITE-ProRule" id="PRU01024"/>
    </source>
</evidence>
<accession>A0A5C5BF50</accession>
<protein>
    <submittedName>
        <fullName evidence="7">23S rRNA (Uracil(747)-C(5))-methyltransferase RlmC</fullName>
    </submittedName>
</protein>
<dbReference type="PANTHER" id="PTHR11061">
    <property type="entry name" value="RNA M5U METHYLTRANSFERASE"/>
    <property type="match status" value="1"/>
</dbReference>
<evidence type="ECO:0000259" key="6">
    <source>
        <dbReference type="Pfam" id="PF05175"/>
    </source>
</evidence>
<comment type="caution">
    <text evidence="7">The sequence shown here is derived from an EMBL/GenBank/DDBJ whole genome shotgun (WGS) entry which is preliminary data.</text>
</comment>
<dbReference type="InterPro" id="IPR029063">
    <property type="entry name" value="SAM-dependent_MTases_sf"/>
</dbReference>
<name>A0A5C5BF50_9MICO</name>
<evidence type="ECO:0000256" key="3">
    <source>
        <dbReference type="ARBA" id="ARBA00022691"/>
    </source>
</evidence>
<dbReference type="PROSITE" id="PS01230">
    <property type="entry name" value="TRMA_1"/>
    <property type="match status" value="1"/>
</dbReference>
<evidence type="ECO:0000313" key="7">
    <source>
        <dbReference type="EMBL" id="TNU76539.1"/>
    </source>
</evidence>
<dbReference type="Gene3D" id="3.40.50.150">
    <property type="entry name" value="Vaccinia Virus protein VP39"/>
    <property type="match status" value="1"/>
</dbReference>
<dbReference type="SUPFAM" id="SSF53335">
    <property type="entry name" value="S-adenosyl-L-methionine-dependent methyltransferases"/>
    <property type="match status" value="1"/>
</dbReference>
<dbReference type="OrthoDB" id="9804590at2"/>
<comment type="similarity">
    <text evidence="4">Belongs to the class I-like SAM-binding methyltransferase superfamily. RNA M5U methyltransferase family.</text>
</comment>
<feature type="active site" evidence="5">
    <location>
        <position position="336"/>
    </location>
</feature>
<proteinExistence type="inferred from homology"/>
<dbReference type="GO" id="GO:0070041">
    <property type="term" value="F:rRNA (uridine-C5-)-methyltransferase activity"/>
    <property type="evidence" value="ECO:0007669"/>
    <property type="project" value="TreeGrafter"/>
</dbReference>
<dbReference type="InterPro" id="IPR030391">
    <property type="entry name" value="MeTrfase_TrmA_CS"/>
</dbReference>
<dbReference type="EMBL" id="VENP01000006">
    <property type="protein sequence ID" value="TNU76539.1"/>
    <property type="molecule type" value="Genomic_DNA"/>
</dbReference>
<organism evidence="7 8">
    <name type="scientific">Miniimonas arenae</name>
    <dbReference type="NCBI Taxonomy" id="676201"/>
    <lineage>
        <taxon>Bacteria</taxon>
        <taxon>Bacillati</taxon>
        <taxon>Actinomycetota</taxon>
        <taxon>Actinomycetes</taxon>
        <taxon>Micrococcales</taxon>
        <taxon>Beutenbergiaceae</taxon>
        <taxon>Miniimonas</taxon>
    </lineage>
</organism>
<feature type="active site" description="Nucleophile" evidence="4">
    <location>
        <position position="336"/>
    </location>
</feature>
<feature type="domain" description="Methyltransferase small" evidence="6">
    <location>
        <begin position="230"/>
        <end position="312"/>
    </location>
</feature>
<keyword evidence="8" id="KW-1185">Reference proteome</keyword>
<sequence>MRCHYFEAGRCRSCTELAVPYPQQLDAKVRAVQDLVRAPGLTWLDPVPSRERRFRNKAKMVVGGTVAHPLLGIQAPFAGAGVVNDLRHCPLHEEAVEAALPILADFVRTAALTPYDVPTRRGELKHVLVTASPDGELMVRLVLRSREAEARVRKHLPGLLAALPSLAVVSLNILPAHAAVLEGAQEIVLHGDTLTMRVNDLPLHLRPRSFFQTNTEVAAALYRAATSWLTERAPATLWDLYCGVGGFALHAARALPRLAVEGVEVSAEAIASATRTAQELDLASARFVAGDATTLVPATGPVPDVVVVNPPRRGIGPDLAAWLEQSGVGTVLYSSCNARSLAADLAAMPSLRPVRAQVLDMFPQTAHYEVLTLLER</sequence>
<feature type="binding site" evidence="4">
    <location>
        <position position="241"/>
    </location>
    <ligand>
        <name>S-adenosyl-L-methionine</name>
        <dbReference type="ChEBI" id="CHEBI:59789"/>
    </ligand>
</feature>
<dbReference type="AlphaFoldDB" id="A0A5C5BF50"/>
<dbReference type="CDD" id="cd02440">
    <property type="entry name" value="AdoMet_MTases"/>
    <property type="match status" value="1"/>
</dbReference>
<feature type="binding site" evidence="4">
    <location>
        <position position="264"/>
    </location>
    <ligand>
        <name>S-adenosyl-L-methionine</name>
        <dbReference type="ChEBI" id="CHEBI:59789"/>
    </ligand>
</feature>
<dbReference type="InterPro" id="IPR007848">
    <property type="entry name" value="Small_mtfrase_dom"/>
</dbReference>
<dbReference type="Pfam" id="PF05175">
    <property type="entry name" value="MTS"/>
    <property type="match status" value="1"/>
</dbReference>
<reference evidence="7 8" key="1">
    <citation type="submission" date="2019-06" db="EMBL/GenBank/DDBJ databases">
        <title>Draft genome sequence of Miniimonas arenae KCTC 19750T isolated from sea sand.</title>
        <authorList>
            <person name="Park S.-J."/>
        </authorList>
    </citation>
    <scope>NUCLEOTIDE SEQUENCE [LARGE SCALE GENOMIC DNA]</scope>
    <source>
        <strain evidence="7 8">KCTC 19750</strain>
    </source>
</reference>
<evidence type="ECO:0000256" key="1">
    <source>
        <dbReference type="ARBA" id="ARBA00022603"/>
    </source>
</evidence>
<evidence type="ECO:0000256" key="5">
    <source>
        <dbReference type="PROSITE-ProRule" id="PRU10015"/>
    </source>
</evidence>
<dbReference type="InterPro" id="IPR010280">
    <property type="entry name" value="U5_MeTrfase_fam"/>
</dbReference>
<dbReference type="RefSeq" id="WP_139986044.1">
    <property type="nucleotide sequence ID" value="NZ_VENP01000006.1"/>
</dbReference>
<dbReference type="NCBIfam" id="NF002909">
    <property type="entry name" value="PRK03522.2-1"/>
    <property type="match status" value="1"/>
</dbReference>
<dbReference type="Gene3D" id="2.40.50.1070">
    <property type="match status" value="1"/>
</dbReference>
<feature type="binding site" evidence="4">
    <location>
        <position position="212"/>
    </location>
    <ligand>
        <name>S-adenosyl-L-methionine</name>
        <dbReference type="ChEBI" id="CHEBI:59789"/>
    </ligand>
</feature>
<dbReference type="GO" id="GO:0070475">
    <property type="term" value="P:rRNA base methylation"/>
    <property type="evidence" value="ECO:0007669"/>
    <property type="project" value="TreeGrafter"/>
</dbReference>
<dbReference type="PROSITE" id="PS01231">
    <property type="entry name" value="TRMA_2"/>
    <property type="match status" value="1"/>
</dbReference>
<dbReference type="Proteomes" id="UP000313849">
    <property type="component" value="Unassembled WGS sequence"/>
</dbReference>
<keyword evidence="1 4" id="KW-0489">Methyltransferase</keyword>
<dbReference type="InterPro" id="IPR030390">
    <property type="entry name" value="MeTrfase_TrmA_AS"/>
</dbReference>
<keyword evidence="2 4" id="KW-0808">Transferase</keyword>
<dbReference type="PROSITE" id="PS51687">
    <property type="entry name" value="SAM_MT_RNA_M5U"/>
    <property type="match status" value="1"/>
</dbReference>
<feature type="binding site" evidence="4">
    <location>
        <position position="309"/>
    </location>
    <ligand>
        <name>S-adenosyl-L-methionine</name>
        <dbReference type="ChEBI" id="CHEBI:59789"/>
    </ligand>
</feature>
<keyword evidence="3 4" id="KW-0949">S-adenosyl-L-methionine</keyword>
<dbReference type="PANTHER" id="PTHR11061:SF30">
    <property type="entry name" value="TRNA (URACIL(54)-C(5))-METHYLTRANSFERASE"/>
    <property type="match status" value="1"/>
</dbReference>
<evidence type="ECO:0000313" key="8">
    <source>
        <dbReference type="Proteomes" id="UP000313849"/>
    </source>
</evidence>